<proteinExistence type="predicted"/>
<dbReference type="AlphaFoldDB" id="A0A811S5Y5"/>
<dbReference type="PANTHER" id="PTHR34710:SF22">
    <property type="match status" value="1"/>
</dbReference>
<feature type="region of interest" description="Disordered" evidence="1">
    <location>
        <begin position="1"/>
        <end position="108"/>
    </location>
</feature>
<evidence type="ECO:0000313" key="4">
    <source>
        <dbReference type="Proteomes" id="UP000604825"/>
    </source>
</evidence>
<keyword evidence="4" id="KW-1185">Reference proteome</keyword>
<evidence type="ECO:0000313" key="3">
    <source>
        <dbReference type="EMBL" id="CAD6336328.1"/>
    </source>
</evidence>
<protein>
    <recommendedName>
        <fullName evidence="2">DUF3615 domain-containing protein</fullName>
    </recommendedName>
</protein>
<dbReference type="Pfam" id="PF12274">
    <property type="entry name" value="DUF3615"/>
    <property type="match status" value="1"/>
</dbReference>
<dbReference type="PANTHER" id="PTHR34710">
    <property type="entry name" value="OS03G0834100 PROTEIN"/>
    <property type="match status" value="1"/>
</dbReference>
<gene>
    <name evidence="3" type="ORF">NCGR_LOCUS60426</name>
</gene>
<evidence type="ECO:0000256" key="1">
    <source>
        <dbReference type="SAM" id="MobiDB-lite"/>
    </source>
</evidence>
<dbReference type="OrthoDB" id="678896at2759"/>
<name>A0A811S5Y5_9POAL</name>
<dbReference type="InterPro" id="IPR022059">
    <property type="entry name" value="DUF3615"/>
</dbReference>
<feature type="compositionally biased region" description="Polar residues" evidence="1">
    <location>
        <begin position="47"/>
        <end position="68"/>
    </location>
</feature>
<dbReference type="Proteomes" id="UP000604825">
    <property type="component" value="Unassembled WGS sequence"/>
</dbReference>
<reference evidence="3" key="1">
    <citation type="submission" date="2020-10" db="EMBL/GenBank/DDBJ databases">
        <authorList>
            <person name="Han B."/>
            <person name="Lu T."/>
            <person name="Zhao Q."/>
            <person name="Huang X."/>
            <person name="Zhao Y."/>
        </authorList>
    </citation>
    <scope>NUCLEOTIDE SEQUENCE</scope>
</reference>
<organism evidence="3 4">
    <name type="scientific">Miscanthus lutarioriparius</name>
    <dbReference type="NCBI Taxonomy" id="422564"/>
    <lineage>
        <taxon>Eukaryota</taxon>
        <taxon>Viridiplantae</taxon>
        <taxon>Streptophyta</taxon>
        <taxon>Embryophyta</taxon>
        <taxon>Tracheophyta</taxon>
        <taxon>Spermatophyta</taxon>
        <taxon>Magnoliopsida</taxon>
        <taxon>Liliopsida</taxon>
        <taxon>Poales</taxon>
        <taxon>Poaceae</taxon>
        <taxon>PACMAD clade</taxon>
        <taxon>Panicoideae</taxon>
        <taxon>Andropogonodae</taxon>
        <taxon>Andropogoneae</taxon>
        <taxon>Saccharinae</taxon>
        <taxon>Miscanthus</taxon>
    </lineage>
</organism>
<feature type="domain" description="DUF3615" evidence="2">
    <location>
        <begin position="157"/>
        <end position="211"/>
    </location>
</feature>
<comment type="caution">
    <text evidence="3">The sequence shown here is derived from an EMBL/GenBank/DDBJ whole genome shotgun (WGS) entry which is preliminary data.</text>
</comment>
<evidence type="ECO:0000259" key="2">
    <source>
        <dbReference type="Pfam" id="PF12274"/>
    </source>
</evidence>
<dbReference type="EMBL" id="CAJGYO010000018">
    <property type="protein sequence ID" value="CAD6336328.1"/>
    <property type="molecule type" value="Genomic_DNA"/>
</dbReference>
<sequence length="249" mass="27303">MEDARTANPVPASPATGCGRDHSTKMGETPHAPSPLRLSSCRRDRITSTPVDEQPDSPTSPSSCTLPNGYSPVMIRNSSLDDYGPPPPPPPVNQEEAHYNDNSPIASYTDASFQSNQDVEPFNCDDLEYGDMNPPGYIADPCVVVRQAISFAETSLKCHNDDPSNEVKYELIEATKSNVMLHGSGYYAHVNFTARAKGEGSQQELFFAELNLHGRLHDFDVLSPLERKGRPSWFVFPIISISSIYSVLA</sequence>
<accession>A0A811S5Y5</accession>